<organism evidence="3 4">
    <name type="scientific">Pseudocohnilembus persalinus</name>
    <name type="common">Ciliate</name>
    <dbReference type="NCBI Taxonomy" id="266149"/>
    <lineage>
        <taxon>Eukaryota</taxon>
        <taxon>Sar</taxon>
        <taxon>Alveolata</taxon>
        <taxon>Ciliophora</taxon>
        <taxon>Intramacronucleata</taxon>
        <taxon>Oligohymenophorea</taxon>
        <taxon>Scuticociliatia</taxon>
        <taxon>Philasterida</taxon>
        <taxon>Pseudocohnilembidae</taxon>
        <taxon>Pseudocohnilembus</taxon>
    </lineage>
</organism>
<gene>
    <name evidence="3" type="ORF">PPERSA_02633</name>
</gene>
<dbReference type="GO" id="GO:0071277">
    <property type="term" value="P:cellular response to calcium ion"/>
    <property type="evidence" value="ECO:0007669"/>
    <property type="project" value="TreeGrafter"/>
</dbReference>
<feature type="compositionally biased region" description="Acidic residues" evidence="1">
    <location>
        <begin position="580"/>
        <end position="594"/>
    </location>
</feature>
<sequence>MGEQEINLEDLIKHFKVQNQLQIPINKSKTLLGSIIINDFKRYMYNYEFLKYIYGGCNLRIILALDFSDPHGLTTDYLDNPDIYDYEENEEIQMRKQAWEEENCSLINVAEKTMKVLKHLDSNCRFVTYGFGAKIPPYKNYLSNCFALNADYFDPEIDTIAKIKEKYYSTINSMKFTQRPVYSDVIKQARKFAKRARFDNEEQNYVLLVMITKGNLYPVDIEKTKDEIVKSSYLPISILNIGINNGNYDYAGILEPDLIANQEQGQYLLYSEGLDKEADCNNFHFVNHEKHVQDFNANKLIRKIFEFGLPCIDINYILERISYERNYQENNRFNNESYIVKQINLREKNKIKQNVIRGEVGRQNYDRLKISQFSQKKQLNDFLSSKKENNNKNKMDTSNNQENNKGNTNKNIHKREKQLTEEIDPYTEQIIYNVLNFQKQIMQNEYGVYTQPIDQSFYCVTCQINSIDMALMPCGHAYCCRNCYKLQEKNICSSCNLKVEKIVRLVDVTDQDQREIQSQKYKDSIFYVRSSIQTNNQFQQYNNNKQAYDSKDSTPSHKSNGYYFAGLKKVGQMLNQDDITEDQNSEESSSEEFDGLNNISVNQNGANYLENQDKKKFNFNSNEIEIELKVPQQEWKQFMQL</sequence>
<dbReference type="SUPFAM" id="SSF53300">
    <property type="entry name" value="vWA-like"/>
    <property type="match status" value="1"/>
</dbReference>
<evidence type="ECO:0000313" key="3">
    <source>
        <dbReference type="EMBL" id="KRX09761.1"/>
    </source>
</evidence>
<dbReference type="InParanoid" id="A0A0V0R5I5"/>
<comment type="caution">
    <text evidence="3">The sequence shown here is derived from an EMBL/GenBank/DDBJ whole genome shotgun (WGS) entry which is preliminary data.</text>
</comment>
<dbReference type="InterPro" id="IPR036465">
    <property type="entry name" value="vWFA_dom_sf"/>
</dbReference>
<dbReference type="PANTHER" id="PTHR10857">
    <property type="entry name" value="COPINE"/>
    <property type="match status" value="1"/>
</dbReference>
<dbReference type="GO" id="GO:0005544">
    <property type="term" value="F:calcium-dependent phospholipid binding"/>
    <property type="evidence" value="ECO:0007669"/>
    <property type="project" value="InterPro"/>
</dbReference>
<feature type="compositionally biased region" description="Basic and acidic residues" evidence="1">
    <location>
        <begin position="384"/>
        <end position="395"/>
    </location>
</feature>
<dbReference type="Gene3D" id="3.30.40.10">
    <property type="entry name" value="Zinc/RING finger domain, C3HC4 (zinc finger)"/>
    <property type="match status" value="1"/>
</dbReference>
<evidence type="ECO:0000256" key="1">
    <source>
        <dbReference type="SAM" id="MobiDB-lite"/>
    </source>
</evidence>
<dbReference type="GO" id="GO:0005886">
    <property type="term" value="C:plasma membrane"/>
    <property type="evidence" value="ECO:0007669"/>
    <property type="project" value="TreeGrafter"/>
</dbReference>
<dbReference type="InterPro" id="IPR013083">
    <property type="entry name" value="Znf_RING/FYVE/PHD"/>
</dbReference>
<reference evidence="3 4" key="1">
    <citation type="journal article" date="2015" name="Sci. Rep.">
        <title>Genome of the facultative scuticociliatosis pathogen Pseudocohnilembus persalinus provides insight into its virulence through horizontal gene transfer.</title>
        <authorList>
            <person name="Xiong J."/>
            <person name="Wang G."/>
            <person name="Cheng J."/>
            <person name="Tian M."/>
            <person name="Pan X."/>
            <person name="Warren A."/>
            <person name="Jiang C."/>
            <person name="Yuan D."/>
            <person name="Miao W."/>
        </authorList>
    </citation>
    <scope>NUCLEOTIDE SEQUENCE [LARGE SCALE GENOMIC DNA]</scope>
    <source>
        <strain evidence="3">36N120E</strain>
    </source>
</reference>
<accession>A0A0V0R5I5</accession>
<name>A0A0V0R5I5_PSEPJ</name>
<dbReference type="AlphaFoldDB" id="A0A0V0R5I5"/>
<feature type="region of interest" description="Disordered" evidence="1">
    <location>
        <begin position="580"/>
        <end position="599"/>
    </location>
</feature>
<evidence type="ECO:0000313" key="4">
    <source>
        <dbReference type="Proteomes" id="UP000054937"/>
    </source>
</evidence>
<dbReference type="InterPro" id="IPR045052">
    <property type="entry name" value="Copine"/>
</dbReference>
<feature type="domain" description="Copine C-terminal" evidence="2">
    <location>
        <begin position="112"/>
        <end position="293"/>
    </location>
</feature>
<feature type="compositionally biased region" description="Low complexity" evidence="1">
    <location>
        <begin position="399"/>
        <end position="410"/>
    </location>
</feature>
<dbReference type="Pfam" id="PF07002">
    <property type="entry name" value="Copine"/>
    <property type="match status" value="1"/>
</dbReference>
<dbReference type="InterPro" id="IPR010734">
    <property type="entry name" value="Copine_C"/>
</dbReference>
<dbReference type="Pfam" id="PF13920">
    <property type="entry name" value="zf-C3HC4_3"/>
    <property type="match status" value="1"/>
</dbReference>
<proteinExistence type="predicted"/>
<dbReference type="EMBL" id="LDAU01000044">
    <property type="protein sequence ID" value="KRX09761.1"/>
    <property type="molecule type" value="Genomic_DNA"/>
</dbReference>
<dbReference type="PANTHER" id="PTHR10857:SF106">
    <property type="entry name" value="C2 DOMAIN-CONTAINING PROTEIN"/>
    <property type="match status" value="1"/>
</dbReference>
<dbReference type="OrthoDB" id="5855668at2759"/>
<protein>
    <recommendedName>
        <fullName evidence="2">Copine C-terminal domain-containing protein</fullName>
    </recommendedName>
</protein>
<dbReference type="Proteomes" id="UP000054937">
    <property type="component" value="Unassembled WGS sequence"/>
</dbReference>
<feature type="region of interest" description="Disordered" evidence="1">
    <location>
        <begin position="383"/>
        <end position="413"/>
    </location>
</feature>
<evidence type="ECO:0000259" key="2">
    <source>
        <dbReference type="Pfam" id="PF07002"/>
    </source>
</evidence>
<keyword evidence="4" id="KW-1185">Reference proteome</keyword>